<evidence type="ECO:0000313" key="5">
    <source>
        <dbReference type="EMBL" id="CAE6495222.1"/>
    </source>
</evidence>
<dbReference type="GO" id="GO:0006606">
    <property type="term" value="P:protein import into nucleus"/>
    <property type="evidence" value="ECO:0007669"/>
    <property type="project" value="TreeGrafter"/>
</dbReference>
<keyword evidence="4" id="KW-0813">Transport</keyword>
<proteinExistence type="inferred from homology"/>
<evidence type="ECO:0000256" key="3">
    <source>
        <dbReference type="ARBA" id="ARBA00023242"/>
    </source>
</evidence>
<dbReference type="InterPro" id="IPR007231">
    <property type="entry name" value="Nucleoporin_int_Nup93/Nic96"/>
</dbReference>
<keyword evidence="4" id="KW-0811">Translocation</keyword>
<dbReference type="PANTHER" id="PTHR11225:SF4">
    <property type="entry name" value="NUCLEAR PORE COMPLEX PROTEIN NUP93"/>
    <property type="match status" value="1"/>
</dbReference>
<dbReference type="PANTHER" id="PTHR11225">
    <property type="entry name" value="NUCLEAR PORE COMPLEX PROTEIN NUP93 NUCLEOPORIN NUP93 DEAD EYE PROTEIN"/>
    <property type="match status" value="1"/>
</dbReference>
<evidence type="ECO:0000256" key="2">
    <source>
        <dbReference type="ARBA" id="ARBA00010186"/>
    </source>
</evidence>
<keyword evidence="4" id="KW-0906">Nuclear pore complex</keyword>
<keyword evidence="4" id="KW-0653">Protein transport</keyword>
<reference evidence="5" key="1">
    <citation type="submission" date="2021-01" db="EMBL/GenBank/DDBJ databases">
        <authorList>
            <person name="Kaushik A."/>
        </authorList>
    </citation>
    <scope>NUCLEOTIDE SEQUENCE</scope>
    <source>
        <strain evidence="5">AG4-RS23</strain>
    </source>
</reference>
<dbReference type="GO" id="GO:0016973">
    <property type="term" value="P:poly(A)+ mRNA export from nucleus"/>
    <property type="evidence" value="ECO:0007669"/>
    <property type="project" value="TreeGrafter"/>
</dbReference>
<keyword evidence="4" id="KW-0472">Membrane</keyword>
<dbReference type="Proteomes" id="UP000663861">
    <property type="component" value="Unassembled WGS sequence"/>
</dbReference>
<evidence type="ECO:0000256" key="1">
    <source>
        <dbReference type="ARBA" id="ARBA00004259"/>
    </source>
</evidence>
<protein>
    <recommendedName>
        <fullName evidence="4">Nuclear pore protein</fullName>
    </recommendedName>
</protein>
<keyword evidence="4" id="KW-0509">mRNA transport</keyword>
<dbReference type="AlphaFoldDB" id="A0A8H3CSS1"/>
<sequence length="914" mass="100731">MAEDLNTILATSRGLVAHLPRPDLPSINLSLDQIEAQSRRLVSKQPTAPGTGGKATYLLAGGNVDANAHADLVANLNTAATFAPLTQLHDADVSGYLRHSHEQTLIACIEEGRRETEQEFYRVLDERVRRDWETRKKKIFDELGKVSVAESNVAGGGSNFRASALGRTARGSGTNVVSQPATSLPMYNKMAAYGDVIRGLNQARLAGTAYPVVSHLYHVAQEYAGSAPSIAPTLELLPMYNKMAAYGDVIRGLNQARLAGTAYPVVSHLYHVAQEYAGSAPSIAPTLELLRHIVAEPPSLTLPSSHSQAHILNTPLLERSFARAHLGNQDSQSATELRTRIANGARAGLEKQYIEYVDAAIQREPANAAIGGDPSIPNRIMGYLRCKFYRSGRWNEDLELLRGRPVWAHIFFLIRTGHLREALDVANESADAIERTEQYFLSYLKAWVESSDRRLPKMLRDRLQTTYNSHILHSPNADPFKVALFKLIGRLDPTRRAVRRAIVTAEDWIWFQLAMVDEEDGNGLRELGKVLEGYGEKHFEGNGPGRRGMWARVLMSIAALYEHPDHRVEAVHIAVALAYYGLLRVPPTSEASQVDILTSMPFQPSALNLALLITRYIKPFMTSEPKAAVQYAYCVSLSHDQEKGVGKEQVDYARELTRRIIVAAPAGWEDLVGGLRPDGTRYSGVVEHDMPLLHLKSAEEYRDVIVLPAAQLCENDHKLIAAIRLYNLAGKSNIVLSCLNRALGDSLGEVDAGGEAAKELETSARQILAHYERRGEALDQAQVRIIRKLLKARQAIVLSMAGDLEGALAALDNPDLLPLDAETSTIARRAEEFRDQDDALTHNIGHLLILAMSILYQIHAQAKGAQFGDTGKQSTLNIVKKKTRALISFAGMLKYRLSADIFGQLTRMSVTVLH</sequence>
<comment type="caution">
    <text evidence="5">The sequence shown here is derived from an EMBL/GenBank/DDBJ whole genome shotgun (WGS) entry which is preliminary data.</text>
</comment>
<accession>A0A8H3CSS1</accession>
<evidence type="ECO:0000313" key="6">
    <source>
        <dbReference type="Proteomes" id="UP000663861"/>
    </source>
</evidence>
<comment type="subcellular location">
    <subcellularLocation>
        <location evidence="1">Nucleus envelope</location>
    </subcellularLocation>
    <subcellularLocation>
        <location evidence="4">Nucleus</location>
        <location evidence="4">Nuclear pore complex</location>
    </subcellularLocation>
</comment>
<evidence type="ECO:0000256" key="4">
    <source>
        <dbReference type="RuleBase" id="RU364035"/>
    </source>
</evidence>
<dbReference type="GO" id="GO:0017056">
    <property type="term" value="F:structural constituent of nuclear pore"/>
    <property type="evidence" value="ECO:0007669"/>
    <property type="project" value="InterPro"/>
</dbReference>
<organism evidence="5 6">
    <name type="scientific">Rhizoctonia solani</name>
    <dbReference type="NCBI Taxonomy" id="456999"/>
    <lineage>
        <taxon>Eukaryota</taxon>
        <taxon>Fungi</taxon>
        <taxon>Dikarya</taxon>
        <taxon>Basidiomycota</taxon>
        <taxon>Agaricomycotina</taxon>
        <taxon>Agaricomycetes</taxon>
        <taxon>Cantharellales</taxon>
        <taxon>Ceratobasidiaceae</taxon>
        <taxon>Rhizoctonia</taxon>
    </lineage>
</organism>
<dbReference type="GO" id="GO:0005643">
    <property type="term" value="C:nuclear pore"/>
    <property type="evidence" value="ECO:0007669"/>
    <property type="project" value="UniProtKB-SubCell"/>
</dbReference>
<dbReference type="Pfam" id="PF04097">
    <property type="entry name" value="Nic96"/>
    <property type="match status" value="1"/>
</dbReference>
<keyword evidence="3 4" id="KW-0539">Nucleus</keyword>
<comment type="similarity">
    <text evidence="2 4">Belongs to the nucleoporin interacting component (NIC) family.</text>
</comment>
<name>A0A8H3CSS1_9AGAM</name>
<dbReference type="EMBL" id="CAJMWY010002818">
    <property type="protein sequence ID" value="CAE6495222.1"/>
    <property type="molecule type" value="Genomic_DNA"/>
</dbReference>
<gene>
    <name evidence="5" type="ORF">RDB_LOCUS116032</name>
</gene>